<sequence length="1073" mass="125971">MKNAGAMIMNTKSNNQSFSYNQMGNNDFNTGNSTNDRNGIALDQTSHDFQNLMKILNPGPIVLHPTRRVQPGQNQFISASARVSPLRDNIKLNENADPNSLQDKILSFEQQNQTSQLQKLKQESMRYKFDGPSHNRLNSISTLNSKPILINETELRSIELRDQQLQSSPEIKKILKSETSSMRATSNGSKARNNHSSLTGVGGKRQMGLNASPTGKMQLLEQKLVGIYDPSEEAYDLSKLNKVIMDEDDDAGGAIMKKLYRIHYRYVMEINDNLKIDISGQMVEANLKKNAPRGQARPLDEVQIPKTVKKYTDPNNNLLSLFLNKNNIADFEEIALRGSDKQINNNCFKDNPDRKLDKKRVVEVSIEQLLFKEGDTQLSFYFVLFGKIILHSKELGAIGLIKMGEFVGEDILFDTQKPVSMLTVQNLRCESAYSEGDTYLIEMTISEWKKYKDVIVLMGLKKDFLNIDNVLKKGFQQKKVWRQYKSRYLKAYASASQLNFLKNENNKMLQNPLVQDTRQNYSTADGRIHNAHEKGKIHNYLPRIKTIKQIDSINLDIESPLFKKACKNLGINPIECLSHPQESFQQKGVSQDVIDLRWKHYRSRLFQTINEVLEERTRLAEKQNNQDPNLTIVDNNGSLNNTINNYNQNKSMMSVKGASNKLPLSLTRSHFSIQDLSLVTDLRLKDEKQKLERLKHKIHVMHQFISCYTNQILKQRDTERVFSEDYRRNSIESKLKKQEDYVGQNFVSTKKQLKQKKQMHEMKLQKVKHNQDIIRKEYMRTLEREENKQKKMFELKTQKLDEIQRAQNMEIERKRKEYEEKRNEVLKQLEEKHRQEMMFCMSTMSKVESTLQEKQEKHQQHLMEVQQEVSMKNLKWLEKKIKTQEDKEKKAEEERKVHEKTQQEIDKMMAKKTKEAQKFLKQVQQQNQAKKNNQSQLKKEEDYHWRQKCQMMDKKFELAKQNVGQKKENQDHEFELRRELRRIREEEIKKIQERKRMQSLNRKMEILEKEAKVNDNLTNLRKSDDVLNHMKTTMYQQLQREKTTFLGQVQKLAHDTSINILKKQKDVQELIKQ</sequence>
<dbReference type="PROSITE" id="PS50042">
    <property type="entry name" value="CNMP_BINDING_3"/>
    <property type="match status" value="1"/>
</dbReference>
<evidence type="ECO:0000313" key="5">
    <source>
        <dbReference type="Proteomes" id="UP000039865"/>
    </source>
</evidence>
<feature type="compositionally biased region" description="Polar residues" evidence="2">
    <location>
        <begin position="178"/>
        <end position="199"/>
    </location>
</feature>
<feature type="region of interest" description="Disordered" evidence="2">
    <location>
        <begin position="883"/>
        <end position="903"/>
    </location>
</feature>
<dbReference type="Proteomes" id="UP000039865">
    <property type="component" value="Unassembled WGS sequence"/>
</dbReference>
<keyword evidence="1" id="KW-0175">Coiled coil</keyword>
<dbReference type="EMBL" id="CCKQ01009060">
    <property type="protein sequence ID" value="CDW80526.1"/>
    <property type="molecule type" value="Genomic_DNA"/>
</dbReference>
<reference evidence="4 5" key="1">
    <citation type="submission" date="2014-06" db="EMBL/GenBank/DDBJ databases">
        <authorList>
            <person name="Swart Estienne"/>
        </authorList>
    </citation>
    <scope>NUCLEOTIDE SEQUENCE [LARGE SCALE GENOMIC DNA]</scope>
    <source>
        <strain evidence="4 5">130c</strain>
    </source>
</reference>
<name>A0A078AFA4_STYLE</name>
<organism evidence="4 5">
    <name type="scientific">Stylonychia lemnae</name>
    <name type="common">Ciliate</name>
    <dbReference type="NCBI Taxonomy" id="5949"/>
    <lineage>
        <taxon>Eukaryota</taxon>
        <taxon>Sar</taxon>
        <taxon>Alveolata</taxon>
        <taxon>Ciliophora</taxon>
        <taxon>Intramacronucleata</taxon>
        <taxon>Spirotrichea</taxon>
        <taxon>Stichotrichia</taxon>
        <taxon>Sporadotrichida</taxon>
        <taxon>Oxytrichidae</taxon>
        <taxon>Stylonychinae</taxon>
        <taxon>Stylonychia</taxon>
    </lineage>
</organism>
<feature type="coiled-coil region" evidence="1">
    <location>
        <begin position="983"/>
        <end position="1017"/>
    </location>
</feature>
<evidence type="ECO:0000313" key="4">
    <source>
        <dbReference type="EMBL" id="CDW80526.1"/>
    </source>
</evidence>
<evidence type="ECO:0000256" key="1">
    <source>
        <dbReference type="SAM" id="Coils"/>
    </source>
</evidence>
<feature type="domain" description="Cyclic nucleotide-binding" evidence="3">
    <location>
        <begin position="370"/>
        <end position="418"/>
    </location>
</feature>
<dbReference type="InterPro" id="IPR018490">
    <property type="entry name" value="cNMP-bd_dom_sf"/>
</dbReference>
<dbReference type="InParanoid" id="A0A078AFA4"/>
<keyword evidence="5" id="KW-1185">Reference proteome</keyword>
<dbReference type="PANTHER" id="PTHR38019:SF1">
    <property type="entry name" value="N-ACETYLTRANSFERASE DOMAIN-CONTAINING PROTEIN"/>
    <property type="match status" value="1"/>
</dbReference>
<accession>A0A078AFA4</accession>
<evidence type="ECO:0000256" key="2">
    <source>
        <dbReference type="SAM" id="MobiDB-lite"/>
    </source>
</evidence>
<dbReference type="AlphaFoldDB" id="A0A078AFA4"/>
<dbReference type="PANTHER" id="PTHR38019">
    <property type="entry name" value="KDA ANTIGEN P200, PUTATIVE-RELATED"/>
    <property type="match status" value="1"/>
</dbReference>
<proteinExistence type="predicted"/>
<protein>
    <recommendedName>
        <fullName evidence="3">Cyclic nucleotide-binding domain-containing protein</fullName>
    </recommendedName>
</protein>
<gene>
    <name evidence="4" type="primary">Contig6434.g6886</name>
    <name evidence="4" type="ORF">STYLEM_9527</name>
</gene>
<evidence type="ECO:0000259" key="3">
    <source>
        <dbReference type="PROSITE" id="PS50042"/>
    </source>
</evidence>
<dbReference type="InterPro" id="IPR000595">
    <property type="entry name" value="cNMP-bd_dom"/>
</dbReference>
<dbReference type="SUPFAM" id="SSF51206">
    <property type="entry name" value="cAMP-binding domain-like"/>
    <property type="match status" value="1"/>
</dbReference>
<feature type="region of interest" description="Disordered" evidence="2">
    <location>
        <begin position="178"/>
        <end position="206"/>
    </location>
</feature>